<keyword evidence="2" id="KW-1133">Transmembrane helix</keyword>
<evidence type="ECO:0000256" key="1">
    <source>
        <dbReference type="SAM" id="MobiDB-lite"/>
    </source>
</evidence>
<evidence type="ECO:0000313" key="3">
    <source>
        <dbReference type="EMBL" id="EAR10216.1"/>
    </source>
</evidence>
<keyword evidence="2" id="KW-0472">Membrane</keyword>
<feature type="transmembrane region" description="Helical" evidence="2">
    <location>
        <begin position="33"/>
        <end position="56"/>
    </location>
</feature>
<dbReference type="STRING" id="314283.MED297_13372"/>
<evidence type="ECO:0000313" key="4">
    <source>
        <dbReference type="Proteomes" id="UP000005953"/>
    </source>
</evidence>
<reference evidence="3 4" key="1">
    <citation type="submission" date="2006-02" db="EMBL/GenBank/DDBJ databases">
        <authorList>
            <person name="Pinhassi J."/>
            <person name="Pedros-Alio C."/>
            <person name="Ferriera S."/>
            <person name="Johnson J."/>
            <person name="Kravitz S."/>
            <person name="Halpern A."/>
            <person name="Remington K."/>
            <person name="Beeson K."/>
            <person name="Tran B."/>
            <person name="Rogers Y.-H."/>
            <person name="Friedman R."/>
            <person name="Venter J.C."/>
        </authorList>
    </citation>
    <scope>NUCLEOTIDE SEQUENCE [LARGE SCALE GENOMIC DNA]</scope>
    <source>
        <strain evidence="3 4">MED297</strain>
    </source>
</reference>
<accession>A4BCF0</accession>
<dbReference type="RefSeq" id="WP_008042566.1">
    <property type="nucleotide sequence ID" value="NZ_CH724149.1"/>
</dbReference>
<gene>
    <name evidence="3" type="ORF">MED297_13372</name>
</gene>
<name>A4BCF0_9GAMM</name>
<keyword evidence="4" id="KW-1185">Reference proteome</keyword>
<protein>
    <submittedName>
        <fullName evidence="3">Uncharacterized protein</fullName>
    </submittedName>
</protein>
<feature type="region of interest" description="Disordered" evidence="1">
    <location>
        <begin position="133"/>
        <end position="154"/>
    </location>
</feature>
<evidence type="ECO:0000256" key="2">
    <source>
        <dbReference type="SAM" id="Phobius"/>
    </source>
</evidence>
<sequence>MESFRRLAWLIGIGLISLIIGLGLYGLGVSSGLATLLGLTSFSHLLLLGLLVRYWLAERYPSVKAALERLPGVQFPVPVPERFRVRAQPSSSAVAASQGHVSGYESATFSASTNPSRNTEREPFTLGTLAFEPPEPFQTEPLERKPLPEPNVEGGSVFERAWRKSGQGRQGSQFDRFVLVCKTLKQFNLEVNVWTESELSNLAQQKLKSSDTERQMVALLMPQNVVTIPRQGSDAFEFHAGIVKAMLKSTGPVVSVAFVNSFKDRDTGDCLVNFEHHGQSVCWQFNEPDHQLSEQFLQTALDWVGSHSQGEFRLLEDTYEQLRFVYLPTTVWETIAQTPAKLI</sequence>
<proteinExistence type="predicted"/>
<organism evidence="3 4">
    <name type="scientific">Reinekea blandensis MED297</name>
    <dbReference type="NCBI Taxonomy" id="314283"/>
    <lineage>
        <taxon>Bacteria</taxon>
        <taxon>Pseudomonadati</taxon>
        <taxon>Pseudomonadota</taxon>
        <taxon>Gammaproteobacteria</taxon>
        <taxon>Oceanospirillales</taxon>
        <taxon>Saccharospirillaceae</taxon>
        <taxon>Reinekea</taxon>
    </lineage>
</organism>
<comment type="caution">
    <text evidence="3">The sequence shown here is derived from an EMBL/GenBank/DDBJ whole genome shotgun (WGS) entry which is preliminary data.</text>
</comment>
<dbReference type="Proteomes" id="UP000005953">
    <property type="component" value="Unassembled WGS sequence"/>
</dbReference>
<keyword evidence="2" id="KW-0812">Transmembrane</keyword>
<dbReference type="AlphaFoldDB" id="A4BCF0"/>
<feature type="transmembrane region" description="Helical" evidence="2">
    <location>
        <begin position="7"/>
        <end position="27"/>
    </location>
</feature>
<dbReference type="HOGENOM" id="CLU_808605_0_0_6"/>
<dbReference type="EMBL" id="AAOE01000005">
    <property type="protein sequence ID" value="EAR10216.1"/>
    <property type="molecule type" value="Genomic_DNA"/>
</dbReference>